<evidence type="ECO:0000256" key="1">
    <source>
        <dbReference type="ARBA" id="ARBA00022737"/>
    </source>
</evidence>
<dbReference type="Proteomes" id="UP000712281">
    <property type="component" value="Unassembled WGS sequence"/>
</dbReference>
<name>A0A8S9KSD3_BRACR</name>
<evidence type="ECO:0000256" key="2">
    <source>
        <dbReference type="ARBA" id="ARBA00023043"/>
    </source>
</evidence>
<organism evidence="4 5">
    <name type="scientific">Brassica cretica</name>
    <name type="common">Mustard</name>
    <dbReference type="NCBI Taxonomy" id="69181"/>
    <lineage>
        <taxon>Eukaryota</taxon>
        <taxon>Viridiplantae</taxon>
        <taxon>Streptophyta</taxon>
        <taxon>Embryophyta</taxon>
        <taxon>Tracheophyta</taxon>
        <taxon>Spermatophyta</taxon>
        <taxon>Magnoliopsida</taxon>
        <taxon>eudicotyledons</taxon>
        <taxon>Gunneridae</taxon>
        <taxon>Pentapetalae</taxon>
        <taxon>rosids</taxon>
        <taxon>malvids</taxon>
        <taxon>Brassicales</taxon>
        <taxon>Brassicaceae</taxon>
        <taxon>Brassiceae</taxon>
        <taxon>Brassica</taxon>
    </lineage>
</organism>
<dbReference type="InterPro" id="IPR002110">
    <property type="entry name" value="Ankyrin_rpt"/>
</dbReference>
<evidence type="ECO:0008006" key="6">
    <source>
        <dbReference type="Google" id="ProtNLM"/>
    </source>
</evidence>
<comment type="caution">
    <text evidence="4">The sequence shown here is derived from an EMBL/GenBank/DDBJ whole genome shotgun (WGS) entry which is preliminary data.</text>
</comment>
<reference evidence="4" key="1">
    <citation type="submission" date="2019-12" db="EMBL/GenBank/DDBJ databases">
        <title>Genome sequencing and annotation of Brassica cretica.</title>
        <authorList>
            <person name="Studholme D.J."/>
            <person name="Sarris P.F."/>
        </authorList>
    </citation>
    <scope>NUCLEOTIDE SEQUENCE</scope>
    <source>
        <strain evidence="4">PFS-001/15</strain>
        <tissue evidence="4">Leaf</tissue>
    </source>
</reference>
<dbReference type="PROSITE" id="PS50088">
    <property type="entry name" value="ANK_REPEAT"/>
    <property type="match status" value="1"/>
</dbReference>
<dbReference type="SUPFAM" id="SSF48403">
    <property type="entry name" value="Ankyrin repeat"/>
    <property type="match status" value="1"/>
</dbReference>
<gene>
    <name evidence="4" type="ORF">F2Q68_00011410</name>
</gene>
<sequence>MSTLITKDSRTPLHIAANRGKLEICDYLLQNRTIGALIDVSDKKGQTPLMHDVKSYKTKVVKMLVSADDSMINNMDEAGWTVLHFAASNGCLEITKIFKTWHNIRDH</sequence>
<proteinExistence type="predicted"/>
<dbReference type="InterPro" id="IPR036770">
    <property type="entry name" value="Ankyrin_rpt-contain_sf"/>
</dbReference>
<feature type="repeat" description="ANK" evidence="3">
    <location>
        <begin position="8"/>
        <end position="31"/>
    </location>
</feature>
<dbReference type="PROSITE" id="PS50297">
    <property type="entry name" value="ANK_REP_REGION"/>
    <property type="match status" value="1"/>
</dbReference>
<protein>
    <recommendedName>
        <fullName evidence="6">PGG domain-containing protein</fullName>
    </recommendedName>
</protein>
<dbReference type="Pfam" id="PF12796">
    <property type="entry name" value="Ank_2"/>
    <property type="match status" value="1"/>
</dbReference>
<dbReference type="AlphaFoldDB" id="A0A8S9KSD3"/>
<evidence type="ECO:0000313" key="5">
    <source>
        <dbReference type="Proteomes" id="UP000712281"/>
    </source>
</evidence>
<dbReference type="SMART" id="SM00248">
    <property type="entry name" value="ANK"/>
    <property type="match status" value="3"/>
</dbReference>
<keyword evidence="2 3" id="KW-0040">ANK repeat</keyword>
<dbReference type="Gene3D" id="1.25.40.20">
    <property type="entry name" value="Ankyrin repeat-containing domain"/>
    <property type="match status" value="1"/>
</dbReference>
<evidence type="ECO:0000313" key="4">
    <source>
        <dbReference type="EMBL" id="KAF2596647.1"/>
    </source>
</evidence>
<accession>A0A8S9KSD3</accession>
<dbReference type="PANTHER" id="PTHR24198">
    <property type="entry name" value="ANKYRIN REPEAT AND PROTEIN KINASE DOMAIN-CONTAINING PROTEIN"/>
    <property type="match status" value="1"/>
</dbReference>
<dbReference type="PANTHER" id="PTHR24198:SF165">
    <property type="entry name" value="ANKYRIN REPEAT-CONTAINING PROTEIN-RELATED"/>
    <property type="match status" value="1"/>
</dbReference>
<dbReference type="EMBL" id="QGKW02000717">
    <property type="protein sequence ID" value="KAF2596647.1"/>
    <property type="molecule type" value="Genomic_DNA"/>
</dbReference>
<evidence type="ECO:0000256" key="3">
    <source>
        <dbReference type="PROSITE-ProRule" id="PRU00023"/>
    </source>
</evidence>
<keyword evidence="1" id="KW-0677">Repeat</keyword>